<dbReference type="OrthoDB" id="5377981at2"/>
<evidence type="ECO:0000259" key="1">
    <source>
        <dbReference type="Pfam" id="PF00144"/>
    </source>
</evidence>
<accession>A0A225NDP2</accession>
<dbReference type="InterPro" id="IPR012338">
    <property type="entry name" value="Beta-lactam/transpept-like"/>
</dbReference>
<dbReference type="EMBL" id="AQQR01000013">
    <property type="protein sequence ID" value="OWU70023.1"/>
    <property type="molecule type" value="Genomic_DNA"/>
</dbReference>
<dbReference type="InterPro" id="IPR001466">
    <property type="entry name" value="Beta-lactam-related"/>
</dbReference>
<dbReference type="AlphaFoldDB" id="A0A225NDP2"/>
<evidence type="ECO:0000313" key="2">
    <source>
        <dbReference type="EMBL" id="OWU70023.1"/>
    </source>
</evidence>
<dbReference type="PANTHER" id="PTHR43283:SF3">
    <property type="entry name" value="BETA-LACTAMASE FAMILY PROTEIN (AFU_ORTHOLOGUE AFUA_5G07500)"/>
    <property type="match status" value="1"/>
</dbReference>
<dbReference type="Gene3D" id="3.40.710.10">
    <property type="entry name" value="DD-peptidase/beta-lactamase superfamily"/>
    <property type="match status" value="1"/>
</dbReference>
<evidence type="ECO:0000313" key="3">
    <source>
        <dbReference type="Proteomes" id="UP000215377"/>
    </source>
</evidence>
<sequence length="376" mass="40802">MNGLDVALTQAVERGDVPHAVAMTGTARGITWSGAAGGTGAGSVFRIYSMTKAIGALAAMILIDRGQLSLDTPVAEVLPEWDSLPLLTGWEGETPILSRPRNRATIRHLATHRAGVEYDMWNADVRAYAKHAGVPRAGTGRLSALAGHPLTFEPGTRWGYGISSDWLGRLVERVDGRRIDRFCAEEILEPLGMGDTVFEIEGRAHRLAPVFRRTADGGFEALELAPPSEPEFYGMGHALYSTAPDYMRFLRMILNGGELDGSRVLSPQAVETFCADQMEGVTVQKMHSVMPWMTADVDLFPGLPATHSVGFMRVEADVPGKRSAGSLGWAGICNTHYWIDPARGIAAVFMTQLLPFVEPGAWRAYDGFERAVYAAI</sequence>
<comment type="caution">
    <text evidence="2">The sequence shown here is derived from an EMBL/GenBank/DDBJ whole genome shotgun (WGS) entry which is preliminary data.</text>
</comment>
<reference evidence="2 3" key="1">
    <citation type="submission" date="2013-04" db="EMBL/GenBank/DDBJ databases">
        <title>Oceanicola sp. 22II1-22F33 Genome Sequencing.</title>
        <authorList>
            <person name="Lai Q."/>
            <person name="Li G."/>
            <person name="Shao Z."/>
        </authorList>
    </citation>
    <scope>NUCLEOTIDE SEQUENCE [LARGE SCALE GENOMIC DNA]</scope>
    <source>
        <strain evidence="2 3">22II1-22F33</strain>
    </source>
</reference>
<protein>
    <recommendedName>
        <fullName evidence="1">Beta-lactamase-related domain-containing protein</fullName>
    </recommendedName>
</protein>
<gene>
    <name evidence="2" type="ORF">ATO3_21365</name>
</gene>
<organism evidence="2 3">
    <name type="scientific">Marinibacterium profundimaris</name>
    <dbReference type="NCBI Taxonomy" id="1679460"/>
    <lineage>
        <taxon>Bacteria</taxon>
        <taxon>Pseudomonadati</taxon>
        <taxon>Pseudomonadota</taxon>
        <taxon>Alphaproteobacteria</taxon>
        <taxon>Rhodobacterales</taxon>
        <taxon>Paracoccaceae</taxon>
        <taxon>Marinibacterium</taxon>
    </lineage>
</organism>
<dbReference type="PANTHER" id="PTHR43283">
    <property type="entry name" value="BETA-LACTAMASE-RELATED"/>
    <property type="match status" value="1"/>
</dbReference>
<dbReference type="Pfam" id="PF00144">
    <property type="entry name" value="Beta-lactamase"/>
    <property type="match status" value="1"/>
</dbReference>
<dbReference type="SUPFAM" id="SSF56601">
    <property type="entry name" value="beta-lactamase/transpeptidase-like"/>
    <property type="match status" value="1"/>
</dbReference>
<dbReference type="Proteomes" id="UP000215377">
    <property type="component" value="Unassembled WGS sequence"/>
</dbReference>
<proteinExistence type="predicted"/>
<feature type="domain" description="Beta-lactamase-related" evidence="1">
    <location>
        <begin position="9"/>
        <end position="356"/>
    </location>
</feature>
<name>A0A225NDP2_9RHOB</name>
<dbReference type="RefSeq" id="WP_088651950.1">
    <property type="nucleotide sequence ID" value="NZ_AQQR01000013.1"/>
</dbReference>
<keyword evidence="3" id="KW-1185">Reference proteome</keyword>
<dbReference type="InterPro" id="IPR050789">
    <property type="entry name" value="Diverse_Enzym_Activities"/>
</dbReference>